<dbReference type="InterPro" id="IPR017923">
    <property type="entry name" value="TFIIS_N"/>
</dbReference>
<reference evidence="5 6" key="1">
    <citation type="journal article" date="2014" name="Genome Biol. Evol.">
        <title>The genome of the myxosporean Thelohanellus kitauei shows adaptations to nutrient acquisition within its fish host.</title>
        <authorList>
            <person name="Yang Y."/>
            <person name="Xiong J."/>
            <person name="Zhou Z."/>
            <person name="Huo F."/>
            <person name="Miao W."/>
            <person name="Ran C."/>
            <person name="Liu Y."/>
            <person name="Zhang J."/>
            <person name="Feng J."/>
            <person name="Wang M."/>
            <person name="Wang M."/>
            <person name="Wang L."/>
            <person name="Yao B."/>
        </authorList>
    </citation>
    <scope>NUCLEOTIDE SEQUENCE [LARGE SCALE GENOMIC DNA]</scope>
    <source>
        <strain evidence="5">Wuqing</strain>
    </source>
</reference>
<dbReference type="Proteomes" id="UP000031668">
    <property type="component" value="Unassembled WGS sequence"/>
</dbReference>
<gene>
    <name evidence="5" type="ORF">RF11_05831</name>
</gene>
<dbReference type="InterPro" id="IPR035441">
    <property type="entry name" value="TFIIS/LEDGF_dom_sf"/>
</dbReference>
<evidence type="ECO:0000256" key="2">
    <source>
        <dbReference type="ARBA" id="ARBA00023242"/>
    </source>
</evidence>
<keyword evidence="6" id="KW-1185">Reference proteome</keyword>
<dbReference type="SMART" id="SM00509">
    <property type="entry name" value="TFS2N"/>
    <property type="match status" value="1"/>
</dbReference>
<comment type="caution">
    <text evidence="5">The sequence shown here is derived from an EMBL/GenBank/DDBJ whole genome shotgun (WGS) entry which is preliminary data.</text>
</comment>
<dbReference type="InterPro" id="IPR003617">
    <property type="entry name" value="TFIIS/CRSP70_N_sub"/>
</dbReference>
<sequence>MKEDNLLCEPFLDISTVKNALVDLLNKESNNSIDLMVLDILKRLNEITISPKELKHTQLAKIVNNLRKQTTNAAISTESRKLIQRWRSLFVKSSENFNNTVDELESPLDLNSPQVKPTDGSNYAFHAIKNSLNLPDFSIFHVTPAEEPKLDFDLEEFLERDSKRFSSDLPKDRQELWKELEKPTIRSDGSASLQIITYYINYALPHSANKHILYLIHQAETFYQFSTHLKPVKMYNIPLWCCSMADLICKALNNGFLLFR</sequence>
<dbReference type="GO" id="GO:0005634">
    <property type="term" value="C:nucleus"/>
    <property type="evidence" value="ECO:0007669"/>
    <property type="project" value="UniProtKB-SubCell"/>
</dbReference>
<evidence type="ECO:0000313" key="6">
    <source>
        <dbReference type="Proteomes" id="UP000031668"/>
    </source>
</evidence>
<protein>
    <recommendedName>
        <fullName evidence="4">TFIIS N-terminal domain-containing protein</fullName>
    </recommendedName>
</protein>
<organism evidence="5 6">
    <name type="scientific">Thelohanellus kitauei</name>
    <name type="common">Myxosporean</name>
    <dbReference type="NCBI Taxonomy" id="669202"/>
    <lineage>
        <taxon>Eukaryota</taxon>
        <taxon>Metazoa</taxon>
        <taxon>Cnidaria</taxon>
        <taxon>Myxozoa</taxon>
        <taxon>Myxosporea</taxon>
        <taxon>Bivalvulida</taxon>
        <taxon>Platysporina</taxon>
        <taxon>Myxobolidae</taxon>
        <taxon>Thelohanellus</taxon>
    </lineage>
</organism>
<dbReference type="AlphaFoldDB" id="A0A0C2IW87"/>
<evidence type="ECO:0000256" key="1">
    <source>
        <dbReference type="ARBA" id="ARBA00004123"/>
    </source>
</evidence>
<evidence type="ECO:0000313" key="5">
    <source>
        <dbReference type="EMBL" id="KII61112.1"/>
    </source>
</evidence>
<dbReference type="EMBL" id="JWZT01005379">
    <property type="protein sequence ID" value="KII61112.1"/>
    <property type="molecule type" value="Genomic_DNA"/>
</dbReference>
<accession>A0A0C2IW87</accession>
<keyword evidence="2 3" id="KW-0539">Nucleus</keyword>
<dbReference type="OrthoDB" id="44867at2759"/>
<feature type="domain" description="TFIIS N-terminal" evidence="4">
    <location>
        <begin position="15"/>
        <end position="93"/>
    </location>
</feature>
<comment type="subcellular location">
    <subcellularLocation>
        <location evidence="1 3">Nucleus</location>
    </subcellularLocation>
</comment>
<dbReference type="PROSITE" id="PS51319">
    <property type="entry name" value="TFIIS_N"/>
    <property type="match status" value="1"/>
</dbReference>
<proteinExistence type="predicted"/>
<dbReference type="Gene3D" id="1.20.930.10">
    <property type="entry name" value="Conserved domain common to transcription factors TFIIS, elongin A, CRSP70"/>
    <property type="match status" value="1"/>
</dbReference>
<dbReference type="SUPFAM" id="SSF47676">
    <property type="entry name" value="Conserved domain common to transcription factors TFIIS, elongin A, CRSP70"/>
    <property type="match status" value="1"/>
</dbReference>
<name>A0A0C2IW87_THEKT</name>
<evidence type="ECO:0000256" key="3">
    <source>
        <dbReference type="PROSITE-ProRule" id="PRU00649"/>
    </source>
</evidence>
<evidence type="ECO:0000259" key="4">
    <source>
        <dbReference type="PROSITE" id="PS51319"/>
    </source>
</evidence>
<dbReference type="Pfam" id="PF08711">
    <property type="entry name" value="Med26"/>
    <property type="match status" value="1"/>
</dbReference>